<keyword evidence="4" id="KW-1185">Reference proteome</keyword>
<dbReference type="GO" id="GO:0009228">
    <property type="term" value="P:thiamine biosynthetic process"/>
    <property type="evidence" value="ECO:0007669"/>
    <property type="project" value="InterPro"/>
</dbReference>
<dbReference type="EMBL" id="CP137080">
    <property type="protein sequence ID" value="WOQ69438.1"/>
    <property type="molecule type" value="Genomic_DNA"/>
</dbReference>
<dbReference type="SUPFAM" id="SSF53850">
    <property type="entry name" value="Periplasmic binding protein-like II"/>
    <property type="match status" value="1"/>
</dbReference>
<dbReference type="PROSITE" id="PS51257">
    <property type="entry name" value="PROKAR_LIPOPROTEIN"/>
    <property type="match status" value="1"/>
</dbReference>
<dbReference type="Proteomes" id="UP001329313">
    <property type="component" value="Chromosome"/>
</dbReference>
<protein>
    <submittedName>
        <fullName evidence="3">ABC transporter substrate-binding protein</fullName>
    </submittedName>
</protein>
<feature type="domain" description="SsuA/THI5-like" evidence="2">
    <location>
        <begin position="66"/>
        <end position="270"/>
    </location>
</feature>
<reference evidence="3 4" key="1">
    <citation type="submission" date="2023-10" db="EMBL/GenBank/DDBJ databases">
        <title>Y20.</title>
        <authorList>
            <person name="Zhang G."/>
            <person name="Ding Y."/>
        </authorList>
    </citation>
    <scope>NUCLEOTIDE SEQUENCE [LARGE SCALE GENOMIC DNA]</scope>
    <source>
        <strain evidence="3 4">Y20</strain>
    </source>
</reference>
<keyword evidence="1" id="KW-0732">Signal</keyword>
<evidence type="ECO:0000313" key="4">
    <source>
        <dbReference type="Proteomes" id="UP001329313"/>
    </source>
</evidence>
<evidence type="ECO:0000259" key="2">
    <source>
        <dbReference type="Pfam" id="PF09084"/>
    </source>
</evidence>
<dbReference type="Gene3D" id="3.40.190.10">
    <property type="entry name" value="Periplasmic binding protein-like II"/>
    <property type="match status" value="2"/>
</dbReference>
<dbReference type="InterPro" id="IPR015168">
    <property type="entry name" value="SsuA/THI5"/>
</dbReference>
<dbReference type="InterPro" id="IPR027939">
    <property type="entry name" value="NMT1/THI5"/>
</dbReference>
<feature type="signal peptide" evidence="1">
    <location>
        <begin position="1"/>
        <end position="29"/>
    </location>
</feature>
<name>A0AAU0MFU6_9MICO</name>
<feature type="chain" id="PRO_5043737040" evidence="1">
    <location>
        <begin position="30"/>
        <end position="351"/>
    </location>
</feature>
<dbReference type="PANTHER" id="PTHR31528">
    <property type="entry name" value="4-AMINO-5-HYDROXYMETHYL-2-METHYLPYRIMIDINE PHOSPHATE SYNTHASE THI11-RELATED"/>
    <property type="match status" value="1"/>
</dbReference>
<organism evidence="3 4">
    <name type="scientific">Microbacterium limosum</name>
    <dbReference type="NCBI Taxonomy" id="3079935"/>
    <lineage>
        <taxon>Bacteria</taxon>
        <taxon>Bacillati</taxon>
        <taxon>Actinomycetota</taxon>
        <taxon>Actinomycetes</taxon>
        <taxon>Micrococcales</taxon>
        <taxon>Microbacteriaceae</taxon>
        <taxon>Microbacterium</taxon>
    </lineage>
</organism>
<proteinExistence type="predicted"/>
<dbReference type="AlphaFoldDB" id="A0AAU0MFU6"/>
<dbReference type="Pfam" id="PF09084">
    <property type="entry name" value="NMT1"/>
    <property type="match status" value="1"/>
</dbReference>
<evidence type="ECO:0000256" key="1">
    <source>
        <dbReference type="SAM" id="SignalP"/>
    </source>
</evidence>
<dbReference type="KEGG" id="mliy:RYJ27_12160"/>
<sequence>MISSRSPRTRMSRRLVALAAVASMGLTLAACSAGSDPEASGSDDAAAEDLGSAAIQFGWLPNVENGAIIAAVEEGYYEDLGLDVEILPGGPEVAVDAQIVSGGALVGLMTSESLANAVLGGAPLVGVAAVYQYSSNAIVSLAEDGIEDPMQLEGATIGLSANDRTTLPFLEWLGLDMSTVSTVPVDGSPTPLVSGEVDAIVSPVGNVPVVLAAQGIDTTVIPVAEHGYNRWSSILTVRRDSLEDPEQLAQIRAIIEGTKLGVEDLLEDPAAVGEITYDVYGEQLGLELASQVEGAAVWADLIRRGQERSGGALLEVTESGLEETQALFDNILGVDLDAHDLFDLSVAEGVL</sequence>
<dbReference type="PANTHER" id="PTHR31528:SF3">
    <property type="entry name" value="THIAMINE BIOSYNTHESIS PROTEIN HI_0357-RELATED"/>
    <property type="match status" value="1"/>
</dbReference>
<dbReference type="RefSeq" id="WP_330170562.1">
    <property type="nucleotide sequence ID" value="NZ_CP137080.1"/>
</dbReference>
<gene>
    <name evidence="3" type="ORF">RYJ27_12160</name>
</gene>
<evidence type="ECO:0000313" key="3">
    <source>
        <dbReference type="EMBL" id="WOQ69438.1"/>
    </source>
</evidence>
<accession>A0AAU0MFU6</accession>